<keyword evidence="2" id="KW-0812">Transmembrane</keyword>
<dbReference type="PROSITE" id="PS51257">
    <property type="entry name" value="PROKAR_LIPOPROTEIN"/>
    <property type="match status" value="1"/>
</dbReference>
<name>A0A1E8EZL2_9CLOT</name>
<evidence type="ECO:0000256" key="2">
    <source>
        <dbReference type="SAM" id="Phobius"/>
    </source>
</evidence>
<dbReference type="Proteomes" id="UP000175744">
    <property type="component" value="Unassembled WGS sequence"/>
</dbReference>
<dbReference type="RefSeq" id="WP_084027546.1">
    <property type="nucleotide sequence ID" value="NZ_LZFO01000010.1"/>
</dbReference>
<comment type="caution">
    <text evidence="3">The sequence shown here is derived from an EMBL/GenBank/DDBJ whole genome shotgun (WGS) entry which is preliminary data.</text>
</comment>
<feature type="region of interest" description="Disordered" evidence="1">
    <location>
        <begin position="236"/>
        <end position="259"/>
    </location>
</feature>
<organism evidence="3 4">
    <name type="scientific">Clostridium acetireducens DSM 10703</name>
    <dbReference type="NCBI Taxonomy" id="1121290"/>
    <lineage>
        <taxon>Bacteria</taxon>
        <taxon>Bacillati</taxon>
        <taxon>Bacillota</taxon>
        <taxon>Clostridia</taxon>
        <taxon>Eubacteriales</taxon>
        <taxon>Clostridiaceae</taxon>
        <taxon>Clostridium</taxon>
    </lineage>
</organism>
<evidence type="ECO:0008006" key="5">
    <source>
        <dbReference type="Google" id="ProtNLM"/>
    </source>
</evidence>
<evidence type="ECO:0000313" key="3">
    <source>
        <dbReference type="EMBL" id="OFI06591.1"/>
    </source>
</evidence>
<dbReference type="AlphaFoldDB" id="A0A1E8EZL2"/>
<evidence type="ECO:0000256" key="1">
    <source>
        <dbReference type="SAM" id="MobiDB-lite"/>
    </source>
</evidence>
<keyword evidence="4" id="KW-1185">Reference proteome</keyword>
<feature type="compositionally biased region" description="Basic and acidic residues" evidence="1">
    <location>
        <begin position="244"/>
        <end position="259"/>
    </location>
</feature>
<dbReference type="OrthoDB" id="1950593at2"/>
<dbReference type="SUPFAM" id="SSF82171">
    <property type="entry name" value="DPP6 N-terminal domain-like"/>
    <property type="match status" value="1"/>
</dbReference>
<dbReference type="STRING" id="1121290.CLAOCE_09330"/>
<proteinExistence type="predicted"/>
<keyword evidence="2" id="KW-1133">Transmembrane helix</keyword>
<gene>
    <name evidence="3" type="ORF">CLOACE_09330</name>
</gene>
<dbReference type="EMBL" id="LZFO01000010">
    <property type="protein sequence ID" value="OFI06591.1"/>
    <property type="molecule type" value="Genomic_DNA"/>
</dbReference>
<reference evidence="3 4" key="1">
    <citation type="submission" date="2016-06" db="EMBL/GenBank/DDBJ databases">
        <title>Genome sequence of Clostridium acetireducens DSM 10703.</title>
        <authorList>
            <person name="Poehlein A."/>
            <person name="Fluechter S."/>
            <person name="Duerre P."/>
            <person name="Daniel R."/>
        </authorList>
    </citation>
    <scope>NUCLEOTIDE SEQUENCE [LARGE SCALE GENOMIC DNA]</scope>
    <source>
        <strain evidence="3 4">DSM 10703</strain>
    </source>
</reference>
<keyword evidence="2" id="KW-0472">Membrane</keyword>
<protein>
    <recommendedName>
        <fullName evidence="5">Lipoprotein</fullName>
    </recommendedName>
</protein>
<sequence>MLINKKSRLIFFNIFIFIIIILFSSCKIISLKEKNNKKYDNQKNNFDIKAAYDSVDTYMKELITGDIKNIEKFYSNKLLKSIKNDVKSDVKVNGYIIDEINEVGKSGIFKISVTMNSIDKPYSVLDERVIKVIKEDKDYKIDEIKSTVKREAFIVENSIRLRNENNTDTNLILDIKNIPNYIFTKSNKTNMYKIQVPREEFDNINFSYDGKSLAISTYNKDSFIGIVNIDESLNVQGEKEDEEKDKKGEEENNQKKAKEMPVGKEIIPLDIIRDSKIENLVFSLDKKFILVQYKSNSGNSSIRIYNSDTGEIIPFKFEEKYSIDKLNVKYNYFNKNELNFIVSSIDKKDSNNKLVGKWKLDLKDFKSKKK</sequence>
<feature type="transmembrane region" description="Helical" evidence="2">
    <location>
        <begin position="9"/>
        <end position="30"/>
    </location>
</feature>
<evidence type="ECO:0000313" key="4">
    <source>
        <dbReference type="Proteomes" id="UP000175744"/>
    </source>
</evidence>
<accession>A0A1E8EZL2</accession>